<name>A0AAQ0BW49_BURGL</name>
<dbReference type="PANTHER" id="PTHR32305">
    <property type="match status" value="1"/>
</dbReference>
<evidence type="ECO:0000313" key="6">
    <source>
        <dbReference type="EMBL" id="QPQ94796.1"/>
    </source>
</evidence>
<feature type="compositionally biased region" description="Gly residues" evidence="2">
    <location>
        <begin position="1547"/>
        <end position="1561"/>
    </location>
</feature>
<dbReference type="InterPro" id="IPR056823">
    <property type="entry name" value="TEN-like_YD-shell"/>
</dbReference>
<feature type="domain" description="DUF6531" evidence="4">
    <location>
        <begin position="372"/>
        <end position="444"/>
    </location>
</feature>
<evidence type="ECO:0000259" key="5">
    <source>
        <dbReference type="Pfam" id="PF25023"/>
    </source>
</evidence>
<organism evidence="6 7">
    <name type="scientific">Burkholderia glumae</name>
    <name type="common">Pseudomonas glumae</name>
    <dbReference type="NCBI Taxonomy" id="337"/>
    <lineage>
        <taxon>Bacteria</taxon>
        <taxon>Pseudomonadati</taxon>
        <taxon>Pseudomonadota</taxon>
        <taxon>Betaproteobacteria</taxon>
        <taxon>Burkholderiales</taxon>
        <taxon>Burkholderiaceae</taxon>
        <taxon>Burkholderia</taxon>
    </lineage>
</organism>
<geneLocation type="plasmid" evidence="6 7">
    <name>unnamed2</name>
</geneLocation>
<dbReference type="InterPro" id="IPR006530">
    <property type="entry name" value="YD"/>
</dbReference>
<evidence type="ECO:0000259" key="4">
    <source>
        <dbReference type="Pfam" id="PF20148"/>
    </source>
</evidence>
<dbReference type="GeneID" id="45693387"/>
<dbReference type="Pfam" id="PF05593">
    <property type="entry name" value="RHS_repeat"/>
    <property type="match status" value="6"/>
</dbReference>
<feature type="region of interest" description="Disordered" evidence="2">
    <location>
        <begin position="1538"/>
        <end position="1561"/>
    </location>
</feature>
<dbReference type="NCBIfam" id="TIGR03696">
    <property type="entry name" value="Rhs_assc_core"/>
    <property type="match status" value="1"/>
</dbReference>
<dbReference type="InterPro" id="IPR045351">
    <property type="entry name" value="DUF6531"/>
</dbReference>
<dbReference type="CDD" id="cd20743">
    <property type="entry name" value="FIX_RhsA-like"/>
    <property type="match status" value="1"/>
</dbReference>
<keyword evidence="1" id="KW-0677">Repeat</keyword>
<keyword evidence="6" id="KW-0614">Plasmid</keyword>
<dbReference type="EMBL" id="CP065603">
    <property type="protein sequence ID" value="QPQ94796.1"/>
    <property type="molecule type" value="Genomic_DNA"/>
</dbReference>
<dbReference type="Proteomes" id="UP000594892">
    <property type="component" value="Plasmid unnamed2"/>
</dbReference>
<dbReference type="Gene3D" id="2.180.10.10">
    <property type="entry name" value="RHS repeat-associated core"/>
    <property type="match status" value="3"/>
</dbReference>
<accession>A0AAQ0BW49</accession>
<dbReference type="InterPro" id="IPR001826">
    <property type="entry name" value="RHS"/>
</dbReference>
<evidence type="ECO:0000256" key="2">
    <source>
        <dbReference type="SAM" id="MobiDB-lite"/>
    </source>
</evidence>
<evidence type="ECO:0000259" key="3">
    <source>
        <dbReference type="Pfam" id="PF03527"/>
    </source>
</evidence>
<dbReference type="InterPro" id="IPR031325">
    <property type="entry name" value="RHS_repeat"/>
</dbReference>
<dbReference type="Pfam" id="PF25023">
    <property type="entry name" value="TEN_YD-shell"/>
    <property type="match status" value="1"/>
</dbReference>
<dbReference type="PANTHER" id="PTHR32305:SF15">
    <property type="entry name" value="PROTEIN RHSA-RELATED"/>
    <property type="match status" value="1"/>
</dbReference>
<dbReference type="Pfam" id="PF03527">
    <property type="entry name" value="RHS"/>
    <property type="match status" value="1"/>
</dbReference>
<dbReference type="NCBIfam" id="TIGR01643">
    <property type="entry name" value="YD_repeat_2x"/>
    <property type="match status" value="12"/>
</dbReference>
<protein>
    <submittedName>
        <fullName evidence="6">RHS domain-containing protein</fullName>
    </submittedName>
</protein>
<dbReference type="RefSeq" id="WP_045678695.1">
    <property type="nucleotide sequence ID" value="NZ_CP065603.1"/>
</dbReference>
<feature type="region of interest" description="Disordered" evidence="2">
    <location>
        <begin position="314"/>
        <end position="374"/>
    </location>
</feature>
<sequence length="1561" mass="173765">MTASTQIQPKPTDVFVSPLDDLHPADIDANLKALDRWLVDVSGGVLTLDRVETIARNAPVLANIFAAVDLIADIRAMIDHGDRPIDLFDWVNLGLDLIGVIPIPMGTAQIRMGARPMLKLLREEIAKNGKAMGEAAMQMVRDGIITAIVASLQARYAGEIETFLTALRAELAAVLSAAADYVGKVMNGLADLFAHAAGEPLDYGKDLDQAGQHLSAATRNILYEPGEAFGNIGALFYDAVRVVGKETINTATSVAKYIDSDASAKLMSVANSLRRKVPAVQQAVRGLDGNEVGKIGWLILVCEEGVMRWRKTHPKPQAVGIPSKGASKAEERRGQGPTETLGATAPAKHPGPNCCNSTGPVPTPATSSPGSIGYALGDERIDHDDFVIDGPLPIVWTRTYRSFFDGNDEQGELGPRWITPYTVRFDVQATKLVYHDAEGRSLDYPLLEVGGAHDDRAENLTLLRVDERWIALTRGHNVLEAYERHGDRYRLAFIKDRAGNQLTADYDEAGRLYRLLVPHRQVAFKHDARGRIVEVFEHDADGERVGRLAAYEYDAQGDLVAASDRYGNRREYRYRHHLLTRYTDRTGRGMNLEWDGTDPKARCVREYRDDGSDEVRLAWHPSFRMVMITDALGQVTRHYYTIKGYSFRVIHPDGSEEWLYRDRNDKLVQYIHRDGGTEFFDYDARGNLTRHQRVDGSVIEMVYDQQDQLVKTIDPHGHAWIQEYDAAGNVVLARDPLGHETKYQYNAQGLPTAVVDAKGGKKSLEYDESGRLLSFRDCSGKTTHWTYDAAGRLVEMRDPAGTPTSYRYGANGQLEEIVSPAGTEHVQHDAEGRLLTATDPLQRTTRYTYDAGGRVITRIDALGQRLAYGYDRLGRLVRLTDANDAAYTFRYDPAGQLAEETEFDGRTRRYRYDEASGRLASIEEAGRTTELGQDRAGRISRRSCGEEAEQYGYDASGRLVEASNRYSRIQRFFDPIGNLVREHHAYDVFGVKRSFVWHHGYDELGNRIRTVRPDGHVVDWLRYGSGHVHGLLVDGEEQLQLERDELHREVKRTLSSRIQQLTAYDPAGRLARQTVQRHQAPGALSARRYHYDAAGQLTQIEDNRRGALDYRYDPVGRLIEAIGPGRRERFAFDPASNIVDPGRPETARTPGGSAGRRETTLPDSVPRVLGNLLREYAGTHFEYDVQGNLIEKRSPAGVQRFEWDGFDRMRAAHAAEQSRQAAATYFYDAFGRRIAKEVNGARTVYGWDGDTLAYESADERSTHYLYEPETFVPMAQYAGAPVNGIETPTASSADRYTPEDDPLQRVPAAAAAAHLVFYHCDQIGTPLMMTDEAGELVWEASYRAWGEAQEVIERASAAAGIDVVRNPLRFQGQQFDDETGLHYNRYRYYDPLVGRFVGKDPIGLTGGINLFLYAPNPVVWVDPLGLARDLTGCDGSGRPLKSKQYSVLYEAKLPDEMVVGTDPTHFREANRQLNATITEDAPFKAMMAQHYGGVVDHVAEGPRGGYSSSAPKGFSWHHHPCRKGVLQLVPMAQHQAPGPVQSVLHPGGQGGKQVWGGGRTR</sequence>
<feature type="domain" description="Teneurin-like YD-shell" evidence="5">
    <location>
        <begin position="1062"/>
        <end position="1241"/>
    </location>
</feature>
<dbReference type="Pfam" id="PF20148">
    <property type="entry name" value="DUF6531"/>
    <property type="match status" value="1"/>
</dbReference>
<dbReference type="Gene3D" id="3.90.930.1">
    <property type="match status" value="1"/>
</dbReference>
<feature type="region of interest" description="Disordered" evidence="2">
    <location>
        <begin position="1135"/>
        <end position="1162"/>
    </location>
</feature>
<feature type="domain" description="RHS protein conserved region" evidence="3">
    <location>
        <begin position="1317"/>
        <end position="1349"/>
    </location>
</feature>
<feature type="compositionally biased region" description="Polar residues" evidence="2">
    <location>
        <begin position="354"/>
        <end position="370"/>
    </location>
</feature>
<evidence type="ECO:0000313" key="7">
    <source>
        <dbReference type="Proteomes" id="UP000594892"/>
    </source>
</evidence>
<dbReference type="InterPro" id="IPR022385">
    <property type="entry name" value="Rhs_assc_core"/>
</dbReference>
<gene>
    <name evidence="6" type="ORF">I6H06_29765</name>
</gene>
<reference evidence="6 7" key="1">
    <citation type="submission" date="2020-12" db="EMBL/GenBank/DDBJ databases">
        <title>FDA dAtabase for Regulatory Grade micrObial Sequences (FDA-ARGOS): Supporting development and validation of Infectious Disease Dx tests.</title>
        <authorList>
            <person name="Minogue T."/>
            <person name="Wolcott M."/>
            <person name="Wasieloski L."/>
            <person name="Aguilar W."/>
            <person name="Moore D."/>
            <person name="Jaissle J."/>
            <person name="Tallon L."/>
            <person name="Sadzewicz L."/>
            <person name="Zhao X."/>
            <person name="Boylan J."/>
            <person name="Ott S."/>
            <person name="Bowen H."/>
            <person name="Vavikolanu K."/>
            <person name="Mehta A."/>
            <person name="Aluvathingal J."/>
            <person name="Nadendla S."/>
            <person name="Yan Y."/>
            <person name="Sichtig H."/>
        </authorList>
    </citation>
    <scope>NUCLEOTIDE SEQUENCE [LARGE SCALE GENOMIC DNA]</scope>
    <source>
        <strain evidence="6 7">FDAARGOS_949</strain>
        <plasmid evidence="6 7">unnamed2</plasmid>
    </source>
</reference>
<proteinExistence type="predicted"/>
<dbReference type="InterPro" id="IPR050708">
    <property type="entry name" value="T6SS_VgrG/RHS"/>
</dbReference>
<evidence type="ECO:0000256" key="1">
    <source>
        <dbReference type="ARBA" id="ARBA00022737"/>
    </source>
</evidence>